<evidence type="ECO:0000313" key="1">
    <source>
        <dbReference type="EMBL" id="PON51796.1"/>
    </source>
</evidence>
<reference evidence="2" key="1">
    <citation type="submission" date="2016-06" db="EMBL/GenBank/DDBJ databases">
        <title>Parallel loss of symbiosis genes in relatives of nitrogen-fixing non-legume Parasponia.</title>
        <authorList>
            <person name="Van Velzen R."/>
            <person name="Holmer R."/>
            <person name="Bu F."/>
            <person name="Rutten L."/>
            <person name="Van Zeijl A."/>
            <person name="Liu W."/>
            <person name="Santuari L."/>
            <person name="Cao Q."/>
            <person name="Sharma T."/>
            <person name="Shen D."/>
            <person name="Roswanjaya Y."/>
            <person name="Wardhani T."/>
            <person name="Kalhor M.S."/>
            <person name="Jansen J."/>
            <person name="Van den Hoogen J."/>
            <person name="Gungor B."/>
            <person name="Hartog M."/>
            <person name="Hontelez J."/>
            <person name="Verver J."/>
            <person name="Yang W.-C."/>
            <person name="Schijlen E."/>
            <person name="Repin R."/>
            <person name="Schilthuizen M."/>
            <person name="Schranz E."/>
            <person name="Heidstra R."/>
            <person name="Miyata K."/>
            <person name="Fedorova E."/>
            <person name="Kohlen W."/>
            <person name="Bisseling T."/>
            <person name="Smit S."/>
            <person name="Geurts R."/>
        </authorList>
    </citation>
    <scope>NUCLEOTIDE SEQUENCE [LARGE SCALE GENOMIC DNA]</scope>
    <source>
        <strain evidence="2">cv. WU1-14</strain>
    </source>
</reference>
<name>A0A2P5BSM6_PARAD</name>
<dbReference type="AlphaFoldDB" id="A0A2P5BSM6"/>
<organism evidence="1 2">
    <name type="scientific">Parasponia andersonii</name>
    <name type="common">Sponia andersonii</name>
    <dbReference type="NCBI Taxonomy" id="3476"/>
    <lineage>
        <taxon>Eukaryota</taxon>
        <taxon>Viridiplantae</taxon>
        <taxon>Streptophyta</taxon>
        <taxon>Embryophyta</taxon>
        <taxon>Tracheophyta</taxon>
        <taxon>Spermatophyta</taxon>
        <taxon>Magnoliopsida</taxon>
        <taxon>eudicotyledons</taxon>
        <taxon>Gunneridae</taxon>
        <taxon>Pentapetalae</taxon>
        <taxon>rosids</taxon>
        <taxon>fabids</taxon>
        <taxon>Rosales</taxon>
        <taxon>Cannabaceae</taxon>
        <taxon>Parasponia</taxon>
    </lineage>
</organism>
<dbReference type="Proteomes" id="UP000237105">
    <property type="component" value="Unassembled WGS sequence"/>
</dbReference>
<protein>
    <submittedName>
        <fullName evidence="1">Uncharacterized protein</fullName>
    </submittedName>
</protein>
<gene>
    <name evidence="1" type="ORF">PanWU01x14_213660</name>
</gene>
<feature type="non-terminal residue" evidence="1">
    <location>
        <position position="53"/>
    </location>
</feature>
<accession>A0A2P5BSM6</accession>
<proteinExistence type="predicted"/>
<keyword evidence="2" id="KW-1185">Reference proteome</keyword>
<evidence type="ECO:0000313" key="2">
    <source>
        <dbReference type="Proteomes" id="UP000237105"/>
    </source>
</evidence>
<comment type="caution">
    <text evidence="1">The sequence shown here is derived from an EMBL/GenBank/DDBJ whole genome shotgun (WGS) entry which is preliminary data.</text>
</comment>
<dbReference type="EMBL" id="JXTB01000228">
    <property type="protein sequence ID" value="PON51796.1"/>
    <property type="molecule type" value="Genomic_DNA"/>
</dbReference>
<sequence length="53" mass="5956">MARLSQTVLTRLNSVSLLSLRQQNSNDSFRLVRTPIGPILAAACLSRRVLRFD</sequence>